<comment type="caution">
    <text evidence="5">The sequence shown here is derived from an EMBL/GenBank/DDBJ whole genome shotgun (WGS) entry which is preliminary data.</text>
</comment>
<feature type="domain" description="Solute-binding protein family 5" evidence="4">
    <location>
        <begin position="35"/>
        <end position="306"/>
    </location>
</feature>
<dbReference type="InterPro" id="IPR039424">
    <property type="entry name" value="SBP_5"/>
</dbReference>
<keyword evidence="3" id="KW-0732">Signal</keyword>
<name>A0A0G1C4W5_9BACT</name>
<dbReference type="GO" id="GO:0015833">
    <property type="term" value="P:peptide transport"/>
    <property type="evidence" value="ECO:0007669"/>
    <property type="project" value="TreeGrafter"/>
</dbReference>
<dbReference type="CDD" id="cd00995">
    <property type="entry name" value="PBP2_NikA_DppA_OppA_like"/>
    <property type="match status" value="1"/>
</dbReference>
<sequence length="394" mass="44980">MRVGITGRYHTDDLPEIILQDISEGLTKIDDAGQVTAGLAKSWETNDNGKTWIFHLDENKFWQDGKKVSSETVQYSFENVPIERPDSSTLVFRLESPFAPFPSVVAKSTFKKGLLGTGEWRVVNLSLVGSYVERLSLVNKNGDKKVVKFYPTEERVKLAFKLGEVDAIYDLIDPKPFDKWGVVKLSQIPDLGRYVAVFFNTKVGLLGNKDFRQALSYATDKEILGYERAISPLSPLSWAYNPQVKPYSFDQERARELIKDMDLPKEQKENLSVKLTTTPVLLEIAEKIAGNWGEVGVKTVLQVTSNLPTEYEAFLAIYDIPSDPDQYSTWHSTQLETNITKYSNPRIDKLLEDGRLELDQEKRKAIYFDFQRFLLEDAPVIFLYHPISFSVQRE</sequence>
<accession>A0A0G1C4W5</accession>
<gene>
    <name evidence="5" type="ORF">UV56_C0011G0002</name>
</gene>
<reference evidence="5 6" key="1">
    <citation type="journal article" date="2015" name="Nature">
        <title>rRNA introns, odd ribosomes, and small enigmatic genomes across a large radiation of phyla.</title>
        <authorList>
            <person name="Brown C.T."/>
            <person name="Hug L.A."/>
            <person name="Thomas B.C."/>
            <person name="Sharon I."/>
            <person name="Castelle C.J."/>
            <person name="Singh A."/>
            <person name="Wilkins M.J."/>
            <person name="Williams K.H."/>
            <person name="Banfield J.F."/>
        </authorList>
    </citation>
    <scope>NUCLEOTIDE SEQUENCE [LARGE SCALE GENOMIC DNA]</scope>
</reference>
<dbReference type="Gene3D" id="3.10.105.10">
    <property type="entry name" value="Dipeptide-binding Protein, Domain 3"/>
    <property type="match status" value="1"/>
</dbReference>
<dbReference type="GO" id="GO:1904680">
    <property type="term" value="F:peptide transmembrane transporter activity"/>
    <property type="evidence" value="ECO:0007669"/>
    <property type="project" value="TreeGrafter"/>
</dbReference>
<dbReference type="Gene3D" id="3.40.190.10">
    <property type="entry name" value="Periplasmic binding protein-like II"/>
    <property type="match status" value="1"/>
</dbReference>
<dbReference type="SUPFAM" id="SSF53850">
    <property type="entry name" value="Periplasmic binding protein-like II"/>
    <property type="match status" value="1"/>
</dbReference>
<keyword evidence="2" id="KW-0813">Transport</keyword>
<evidence type="ECO:0000256" key="2">
    <source>
        <dbReference type="ARBA" id="ARBA00022448"/>
    </source>
</evidence>
<evidence type="ECO:0000256" key="3">
    <source>
        <dbReference type="ARBA" id="ARBA00022729"/>
    </source>
</evidence>
<comment type="similarity">
    <text evidence="1">Belongs to the bacterial solute-binding protein 5 family.</text>
</comment>
<organism evidence="5 6">
    <name type="scientific">Candidatus Woesebacteria bacterium GW2011_GWC1_43_10b</name>
    <dbReference type="NCBI Taxonomy" id="1618585"/>
    <lineage>
        <taxon>Bacteria</taxon>
        <taxon>Candidatus Woeseibacteriota</taxon>
    </lineage>
</organism>
<dbReference type="AlphaFoldDB" id="A0A0G1C4W5"/>
<dbReference type="PANTHER" id="PTHR30290">
    <property type="entry name" value="PERIPLASMIC BINDING COMPONENT OF ABC TRANSPORTER"/>
    <property type="match status" value="1"/>
</dbReference>
<dbReference type="PANTHER" id="PTHR30290:SF9">
    <property type="entry name" value="OLIGOPEPTIDE-BINDING PROTEIN APPA"/>
    <property type="match status" value="1"/>
</dbReference>
<protein>
    <submittedName>
        <fullName evidence="5">Extracellular solute-binding protein, family 5</fullName>
    </submittedName>
</protein>
<dbReference type="Proteomes" id="UP000034611">
    <property type="component" value="Unassembled WGS sequence"/>
</dbReference>
<evidence type="ECO:0000256" key="1">
    <source>
        <dbReference type="ARBA" id="ARBA00005695"/>
    </source>
</evidence>
<evidence type="ECO:0000313" key="6">
    <source>
        <dbReference type="Proteomes" id="UP000034611"/>
    </source>
</evidence>
<dbReference type="Gene3D" id="3.90.76.10">
    <property type="entry name" value="Dipeptide-binding Protein, Domain 1"/>
    <property type="match status" value="1"/>
</dbReference>
<evidence type="ECO:0000259" key="4">
    <source>
        <dbReference type="Pfam" id="PF00496"/>
    </source>
</evidence>
<proteinExistence type="inferred from homology"/>
<dbReference type="InterPro" id="IPR000914">
    <property type="entry name" value="SBP_5_dom"/>
</dbReference>
<dbReference type="Pfam" id="PF00496">
    <property type="entry name" value="SBP_bac_5"/>
    <property type="match status" value="1"/>
</dbReference>
<dbReference type="EMBL" id="LCEY01000011">
    <property type="protein sequence ID" value="KKS80700.1"/>
    <property type="molecule type" value="Genomic_DNA"/>
</dbReference>
<evidence type="ECO:0000313" key="5">
    <source>
        <dbReference type="EMBL" id="KKS80700.1"/>
    </source>
</evidence>